<dbReference type="EMBL" id="LPXN01000024">
    <property type="protein sequence ID" value="KZD12440.1"/>
    <property type="molecule type" value="Genomic_DNA"/>
</dbReference>
<comment type="caution">
    <text evidence="2">The sequence shown here is derived from an EMBL/GenBank/DDBJ whole genome shotgun (WGS) entry which is preliminary data.</text>
</comment>
<dbReference type="AlphaFoldDB" id="A0A154WFZ3"/>
<accession>A0A154WFZ3</accession>
<dbReference type="InterPro" id="IPR024047">
    <property type="entry name" value="MM3350-like_sf"/>
</dbReference>
<dbReference type="Gene3D" id="3.10.290.30">
    <property type="entry name" value="MM3350-like"/>
    <property type="match status" value="1"/>
</dbReference>
<reference evidence="2 3" key="1">
    <citation type="submission" date="2015-12" db="EMBL/GenBank/DDBJ databases">
        <title>Genome sequence of Oceanibaculum pacificum MCCC 1A02656.</title>
        <authorList>
            <person name="Lu L."/>
            <person name="Lai Q."/>
            <person name="Shao Z."/>
            <person name="Qian P."/>
        </authorList>
    </citation>
    <scope>NUCLEOTIDE SEQUENCE [LARGE SCALE GENOMIC DNA]</scope>
    <source>
        <strain evidence="2 3">MCCC 1A02656</strain>
    </source>
</reference>
<dbReference type="OrthoDB" id="9816539at2"/>
<dbReference type="SUPFAM" id="SSF159941">
    <property type="entry name" value="MM3350-like"/>
    <property type="match status" value="1"/>
</dbReference>
<name>A0A154WFZ3_9PROT</name>
<dbReference type="PANTHER" id="PTHR41878">
    <property type="entry name" value="LEXA REPRESSOR-RELATED"/>
    <property type="match status" value="1"/>
</dbReference>
<dbReference type="Pfam" id="PF07929">
    <property type="entry name" value="PRiA4_ORF3"/>
    <property type="match status" value="1"/>
</dbReference>
<dbReference type="PANTHER" id="PTHR41878:SF1">
    <property type="entry name" value="TNPR PROTEIN"/>
    <property type="match status" value="1"/>
</dbReference>
<dbReference type="RefSeq" id="WP_067552242.1">
    <property type="nucleotide sequence ID" value="NZ_LPXN01000024.1"/>
</dbReference>
<dbReference type="InterPro" id="IPR012912">
    <property type="entry name" value="Plasmid_pRiA4b_Orf3-like"/>
</dbReference>
<dbReference type="Proteomes" id="UP000076400">
    <property type="component" value="Unassembled WGS sequence"/>
</dbReference>
<proteinExistence type="predicted"/>
<dbReference type="STRING" id="580166.AUP43_04605"/>
<sequence length="204" mass="22907">MPGKTKRAAANAAFQLKVQIEGIEPAIWRRVIVPAALTLRELHAVLQGAMGWQDYHLHMFEIDGKRFEVPEDDSLGPEDGYADERKHTLRAVLTKGMQFLYVYDFGDDWRHLVTVEDIVAPAAVRQLPRCIAGERACPPEDCGGVHRYPEFLGALADPEHPEHRDMLDWAGGFEPEVFSLSQANALIGAVCALYHARDWGFRES</sequence>
<evidence type="ECO:0000313" key="2">
    <source>
        <dbReference type="EMBL" id="KZD12440.1"/>
    </source>
</evidence>
<protein>
    <recommendedName>
        <fullName evidence="1">Plasmid pRiA4b Orf3-like domain-containing protein</fullName>
    </recommendedName>
</protein>
<feature type="domain" description="Plasmid pRiA4b Orf3-like" evidence="1">
    <location>
        <begin position="13"/>
        <end position="181"/>
    </location>
</feature>
<keyword evidence="3" id="KW-1185">Reference proteome</keyword>
<evidence type="ECO:0000259" key="1">
    <source>
        <dbReference type="Pfam" id="PF07929"/>
    </source>
</evidence>
<organism evidence="2 3">
    <name type="scientific">Oceanibaculum pacificum</name>
    <dbReference type="NCBI Taxonomy" id="580166"/>
    <lineage>
        <taxon>Bacteria</taxon>
        <taxon>Pseudomonadati</taxon>
        <taxon>Pseudomonadota</taxon>
        <taxon>Alphaproteobacteria</taxon>
        <taxon>Rhodospirillales</taxon>
        <taxon>Oceanibaculaceae</taxon>
        <taxon>Oceanibaculum</taxon>
    </lineage>
</organism>
<evidence type="ECO:0000313" key="3">
    <source>
        <dbReference type="Proteomes" id="UP000076400"/>
    </source>
</evidence>
<gene>
    <name evidence="2" type="ORF">AUP43_04605</name>
</gene>